<organism evidence="1 2">
    <name type="scientific">Bacteroides xylanisolvens</name>
    <dbReference type="NCBI Taxonomy" id="371601"/>
    <lineage>
        <taxon>Bacteria</taxon>
        <taxon>Pseudomonadati</taxon>
        <taxon>Bacteroidota</taxon>
        <taxon>Bacteroidia</taxon>
        <taxon>Bacteroidales</taxon>
        <taxon>Bacteroidaceae</taxon>
        <taxon>Bacteroides</taxon>
    </lineage>
</organism>
<protein>
    <submittedName>
        <fullName evidence="1">Uncharacterized protein</fullName>
    </submittedName>
</protein>
<reference evidence="1 2" key="1">
    <citation type="journal article" date="2019" name="Nat. Med.">
        <title>A library of human gut bacterial isolates paired with longitudinal multiomics data enables mechanistic microbiome research.</title>
        <authorList>
            <person name="Poyet M."/>
            <person name="Groussin M."/>
            <person name="Gibbons S.M."/>
            <person name="Avila-Pacheco J."/>
            <person name="Jiang X."/>
            <person name="Kearney S.M."/>
            <person name="Perrotta A.R."/>
            <person name="Berdy B."/>
            <person name="Zhao S."/>
            <person name="Lieberman T.D."/>
            <person name="Swanson P.K."/>
            <person name="Smith M."/>
            <person name="Roesemann S."/>
            <person name="Alexander J.E."/>
            <person name="Rich S.A."/>
            <person name="Livny J."/>
            <person name="Vlamakis H."/>
            <person name="Clish C."/>
            <person name="Bullock K."/>
            <person name="Deik A."/>
            <person name="Scott J."/>
            <person name="Pierce K.A."/>
            <person name="Xavier R.J."/>
            <person name="Alm E.J."/>
        </authorList>
    </citation>
    <scope>NUCLEOTIDE SEQUENCE [LARGE SCALE GENOMIC DNA]</scope>
    <source>
        <strain evidence="1 2">BIOML-A62</strain>
    </source>
</reference>
<dbReference type="Proteomes" id="UP000487596">
    <property type="component" value="Unassembled WGS sequence"/>
</dbReference>
<dbReference type="EMBL" id="WDEH01000085">
    <property type="protein sequence ID" value="KAB6129272.1"/>
    <property type="molecule type" value="Genomic_DNA"/>
</dbReference>
<comment type="caution">
    <text evidence="1">The sequence shown here is derived from an EMBL/GenBank/DDBJ whole genome shotgun (WGS) entry which is preliminary data.</text>
</comment>
<proteinExistence type="predicted"/>
<sequence>MSKYTLIVPIAADTDKMGTEMPYLFGLDSNGLMYCVKSIMGLPLEAFSDIYFTILHKHNLRYKLLEMMQIQFERLGIAHKTHVYELWESTSSQPETLYHTVVGNHITGAVLFKDGDSYFTTEVYPENMLYIFPLDGLQVVNPQNKSYVTIDEQYYITNIIEKKIVSRFFCAGGYSIEDVQDFVLEYEKLSTLPQLHLSHIVYSLLLQQAHFRPQIVKNYQDWGTKEDFIRKNK</sequence>
<gene>
    <name evidence="1" type="ORF">GA424_25800</name>
</gene>
<dbReference type="Gene3D" id="3.90.550.10">
    <property type="entry name" value="Spore Coat Polysaccharide Biosynthesis Protein SpsA, Chain A"/>
    <property type="match status" value="1"/>
</dbReference>
<evidence type="ECO:0000313" key="1">
    <source>
        <dbReference type="EMBL" id="KAB6129272.1"/>
    </source>
</evidence>
<dbReference type="AlphaFoldDB" id="A0A414G9M4"/>
<name>A0A414G9M4_9BACE</name>
<dbReference type="InterPro" id="IPR029044">
    <property type="entry name" value="Nucleotide-diphossugar_trans"/>
</dbReference>
<dbReference type="RefSeq" id="WP_004307274.1">
    <property type="nucleotide sequence ID" value="NZ_JANUUS010000001.1"/>
</dbReference>
<evidence type="ECO:0000313" key="2">
    <source>
        <dbReference type="Proteomes" id="UP000487596"/>
    </source>
</evidence>
<accession>A0A414G9M4</accession>